<sequence>MARTPAEAAPYTMFTEATSDSPWTNTPPTSGMRREKYSGISFCGVMG</sequence>
<feature type="region of interest" description="Disordered" evidence="1">
    <location>
        <begin position="1"/>
        <end position="35"/>
    </location>
</feature>
<dbReference type="Proteomes" id="UP000095746">
    <property type="component" value="Unassembled WGS sequence"/>
</dbReference>
<reference evidence="2 3" key="1">
    <citation type="submission" date="2015-09" db="EMBL/GenBank/DDBJ databases">
        <authorList>
            <consortium name="Pathogen Informatics"/>
        </authorList>
    </citation>
    <scope>NUCLEOTIDE SEQUENCE [LARGE SCALE GENOMIC DNA]</scope>
    <source>
        <strain evidence="2 3">2789STDY5608854</strain>
    </source>
</reference>
<organism evidence="2 3">
    <name type="scientific">Flavonifractor plautii</name>
    <name type="common">Fusobacterium plautii</name>
    <dbReference type="NCBI Taxonomy" id="292800"/>
    <lineage>
        <taxon>Bacteria</taxon>
        <taxon>Bacillati</taxon>
        <taxon>Bacillota</taxon>
        <taxon>Clostridia</taxon>
        <taxon>Eubacteriales</taxon>
        <taxon>Oscillospiraceae</taxon>
        <taxon>Flavonifractor</taxon>
    </lineage>
</organism>
<evidence type="ECO:0000313" key="3">
    <source>
        <dbReference type="Proteomes" id="UP000095746"/>
    </source>
</evidence>
<name>A0A173ZVN9_FLAPL</name>
<evidence type="ECO:0000256" key="1">
    <source>
        <dbReference type="SAM" id="MobiDB-lite"/>
    </source>
</evidence>
<accession>A0A173ZVN9</accession>
<evidence type="ECO:0000313" key="2">
    <source>
        <dbReference type="EMBL" id="CUN79893.1"/>
    </source>
</evidence>
<gene>
    <name evidence="2" type="ORF">ERS852411_00504</name>
</gene>
<dbReference type="AlphaFoldDB" id="A0A173ZVN9"/>
<feature type="compositionally biased region" description="Polar residues" evidence="1">
    <location>
        <begin position="15"/>
        <end position="29"/>
    </location>
</feature>
<proteinExistence type="predicted"/>
<dbReference type="EMBL" id="CYZT01000017">
    <property type="protein sequence ID" value="CUN79893.1"/>
    <property type="molecule type" value="Genomic_DNA"/>
</dbReference>
<protein>
    <submittedName>
        <fullName evidence="2">Uncharacterized protein</fullName>
    </submittedName>
</protein>